<evidence type="ECO:0000313" key="3">
    <source>
        <dbReference type="Proteomes" id="UP001283341"/>
    </source>
</evidence>
<organism evidence="2 3">
    <name type="scientific">Apodospora peruviana</name>
    <dbReference type="NCBI Taxonomy" id="516989"/>
    <lineage>
        <taxon>Eukaryota</taxon>
        <taxon>Fungi</taxon>
        <taxon>Dikarya</taxon>
        <taxon>Ascomycota</taxon>
        <taxon>Pezizomycotina</taxon>
        <taxon>Sordariomycetes</taxon>
        <taxon>Sordariomycetidae</taxon>
        <taxon>Sordariales</taxon>
        <taxon>Lasiosphaeriaceae</taxon>
        <taxon>Apodospora</taxon>
    </lineage>
</organism>
<reference evidence="2" key="1">
    <citation type="journal article" date="2023" name="Mol. Phylogenet. Evol.">
        <title>Genome-scale phylogeny and comparative genomics of the fungal order Sordariales.</title>
        <authorList>
            <person name="Hensen N."/>
            <person name="Bonometti L."/>
            <person name="Westerberg I."/>
            <person name="Brannstrom I.O."/>
            <person name="Guillou S."/>
            <person name="Cros-Aarteil S."/>
            <person name="Calhoun S."/>
            <person name="Haridas S."/>
            <person name="Kuo A."/>
            <person name="Mondo S."/>
            <person name="Pangilinan J."/>
            <person name="Riley R."/>
            <person name="LaButti K."/>
            <person name="Andreopoulos B."/>
            <person name="Lipzen A."/>
            <person name="Chen C."/>
            <person name="Yan M."/>
            <person name="Daum C."/>
            <person name="Ng V."/>
            <person name="Clum A."/>
            <person name="Steindorff A."/>
            <person name="Ohm R.A."/>
            <person name="Martin F."/>
            <person name="Silar P."/>
            <person name="Natvig D.O."/>
            <person name="Lalanne C."/>
            <person name="Gautier V."/>
            <person name="Ament-Velasquez S.L."/>
            <person name="Kruys A."/>
            <person name="Hutchinson M.I."/>
            <person name="Powell A.J."/>
            <person name="Barry K."/>
            <person name="Miller A.N."/>
            <person name="Grigoriev I.V."/>
            <person name="Debuchy R."/>
            <person name="Gladieux P."/>
            <person name="Hiltunen Thoren M."/>
            <person name="Johannesson H."/>
        </authorList>
    </citation>
    <scope>NUCLEOTIDE SEQUENCE</scope>
    <source>
        <strain evidence="2">CBS 118394</strain>
    </source>
</reference>
<proteinExistence type="predicted"/>
<protein>
    <submittedName>
        <fullName evidence="2">Uncharacterized protein</fullName>
    </submittedName>
</protein>
<dbReference type="AlphaFoldDB" id="A0AAE0HTP9"/>
<evidence type="ECO:0000313" key="2">
    <source>
        <dbReference type="EMBL" id="KAK3312713.1"/>
    </source>
</evidence>
<feature type="compositionally biased region" description="Basic and acidic residues" evidence="1">
    <location>
        <begin position="303"/>
        <end position="313"/>
    </location>
</feature>
<keyword evidence="3" id="KW-1185">Reference proteome</keyword>
<dbReference type="EMBL" id="JAUEDM010000008">
    <property type="protein sequence ID" value="KAK3312713.1"/>
    <property type="molecule type" value="Genomic_DNA"/>
</dbReference>
<feature type="region of interest" description="Disordered" evidence="1">
    <location>
        <begin position="274"/>
        <end position="313"/>
    </location>
</feature>
<gene>
    <name evidence="2" type="ORF">B0H66DRAFT_607774</name>
</gene>
<accession>A0AAE0HTP9</accession>
<comment type="caution">
    <text evidence="2">The sequence shown here is derived from an EMBL/GenBank/DDBJ whole genome shotgun (WGS) entry which is preliminary data.</text>
</comment>
<sequence length="313" mass="34551">MKSIRDRDLDDEDVVGYTSINDKTHTSFTAVTDPNSRHAAHLAKIALSVQNNERKKPKKSSWLPQIGFFQQHNHRQLQYTSPATTAITAPSLSPPGSSYSNTTQEEAYTYYPQQAVQRYNDDNSTPSLQRRAPQTGNVLPDHQPHLYRTPSGSGRSHSAVYEEVIGVVDVEPPATAEYYTPLPSGSTYPHPASYYQEDPHDRVAPPVTMSVTAGTRDCDRDYYQPVEVTRYRTEQKTAYEVVRGNTTRGNNVLRVSAPKGSSEAQLFDAIAEANSVSQPFTDGGGSSTGSRYKGGLSVVKGGRHGDRDGPREW</sequence>
<evidence type="ECO:0000256" key="1">
    <source>
        <dbReference type="SAM" id="MobiDB-lite"/>
    </source>
</evidence>
<feature type="compositionally biased region" description="Polar residues" evidence="1">
    <location>
        <begin position="122"/>
        <end position="137"/>
    </location>
</feature>
<reference evidence="2" key="2">
    <citation type="submission" date="2023-06" db="EMBL/GenBank/DDBJ databases">
        <authorList>
            <consortium name="Lawrence Berkeley National Laboratory"/>
            <person name="Haridas S."/>
            <person name="Hensen N."/>
            <person name="Bonometti L."/>
            <person name="Westerberg I."/>
            <person name="Brannstrom I.O."/>
            <person name="Guillou S."/>
            <person name="Cros-Aarteil S."/>
            <person name="Calhoun S."/>
            <person name="Kuo A."/>
            <person name="Mondo S."/>
            <person name="Pangilinan J."/>
            <person name="Riley R."/>
            <person name="Labutti K."/>
            <person name="Andreopoulos B."/>
            <person name="Lipzen A."/>
            <person name="Chen C."/>
            <person name="Yanf M."/>
            <person name="Daum C."/>
            <person name="Ng V."/>
            <person name="Clum A."/>
            <person name="Steindorff A."/>
            <person name="Ohm R."/>
            <person name="Martin F."/>
            <person name="Silar P."/>
            <person name="Natvig D."/>
            <person name="Lalanne C."/>
            <person name="Gautier V."/>
            <person name="Ament-Velasquez S.L."/>
            <person name="Kruys A."/>
            <person name="Hutchinson M.I."/>
            <person name="Powell A.J."/>
            <person name="Barry K."/>
            <person name="Miller A.N."/>
            <person name="Grigoriev I.V."/>
            <person name="Debuchy R."/>
            <person name="Gladieux P."/>
            <person name="Thoren M.H."/>
            <person name="Johannesson H."/>
        </authorList>
    </citation>
    <scope>NUCLEOTIDE SEQUENCE</scope>
    <source>
        <strain evidence="2">CBS 118394</strain>
    </source>
</reference>
<dbReference type="Proteomes" id="UP001283341">
    <property type="component" value="Unassembled WGS sequence"/>
</dbReference>
<feature type="region of interest" description="Disordered" evidence="1">
    <location>
        <begin position="122"/>
        <end position="156"/>
    </location>
</feature>
<name>A0AAE0HTP9_9PEZI</name>